<dbReference type="AlphaFoldDB" id="A0A3R9E2S2"/>
<dbReference type="PANTHER" id="PTHR46660">
    <property type="match status" value="1"/>
</dbReference>
<proteinExistence type="predicted"/>
<dbReference type="EMBL" id="RSEC01000048">
    <property type="protein sequence ID" value="RSD16416.1"/>
    <property type="molecule type" value="Genomic_DNA"/>
</dbReference>
<accession>A0A3R9E2S2</accession>
<dbReference type="PANTHER" id="PTHR46660:SF2">
    <property type="entry name" value="GLYCOSYLTRANSFERASE 1 DOMAIN-CONTAINING PROTEIN 1"/>
    <property type="match status" value="1"/>
</dbReference>
<dbReference type="SUPFAM" id="SSF53756">
    <property type="entry name" value="UDP-Glycosyltransferase/glycogen phosphorylase"/>
    <property type="match status" value="1"/>
</dbReference>
<dbReference type="InterPro" id="IPR052622">
    <property type="entry name" value="Glycosyltransferase_G1"/>
</dbReference>
<evidence type="ECO:0000259" key="3">
    <source>
        <dbReference type="Pfam" id="PF00561"/>
    </source>
</evidence>
<dbReference type="PRINTS" id="PR00111">
    <property type="entry name" value="ABHYDROLASE"/>
</dbReference>
<dbReference type="Proteomes" id="UP000267081">
    <property type="component" value="Unassembled WGS sequence"/>
</dbReference>
<gene>
    <name evidence="4" type="ORF">EIY87_22490</name>
</gene>
<evidence type="ECO:0000313" key="5">
    <source>
        <dbReference type="Proteomes" id="UP000267081"/>
    </source>
</evidence>
<comment type="caution">
    <text evidence="4">The sequence shown here is derived from an EMBL/GenBank/DDBJ whole genome shotgun (WGS) entry which is preliminary data.</text>
</comment>
<keyword evidence="4" id="KW-0378">Hydrolase</keyword>
<organism evidence="4 5">
    <name type="scientific">Amycolatopsis eburnea</name>
    <dbReference type="NCBI Taxonomy" id="2267691"/>
    <lineage>
        <taxon>Bacteria</taxon>
        <taxon>Bacillati</taxon>
        <taxon>Actinomycetota</taxon>
        <taxon>Actinomycetes</taxon>
        <taxon>Pseudonocardiales</taxon>
        <taxon>Pseudonocardiaceae</taxon>
        <taxon>Amycolatopsis</taxon>
    </lineage>
</organism>
<dbReference type="InterPro" id="IPR029058">
    <property type="entry name" value="AB_hydrolase_fold"/>
</dbReference>
<keyword evidence="5" id="KW-1185">Reference proteome</keyword>
<dbReference type="CDD" id="cd03801">
    <property type="entry name" value="GT4_PimA-like"/>
    <property type="match status" value="1"/>
</dbReference>
<dbReference type="Pfam" id="PF00534">
    <property type="entry name" value="Glycos_transf_1"/>
    <property type="match status" value="1"/>
</dbReference>
<dbReference type="InterPro" id="IPR000073">
    <property type="entry name" value="AB_hydrolase_1"/>
</dbReference>
<dbReference type="GO" id="GO:0016757">
    <property type="term" value="F:glycosyltransferase activity"/>
    <property type="evidence" value="ECO:0007669"/>
    <property type="project" value="InterPro"/>
</dbReference>
<dbReference type="Pfam" id="PF00561">
    <property type="entry name" value="Abhydrolase_1"/>
    <property type="match status" value="1"/>
</dbReference>
<dbReference type="RefSeq" id="WP_125311378.1">
    <property type="nucleotide sequence ID" value="NZ_RSEC01000048.1"/>
</dbReference>
<feature type="domain" description="Glycosyl transferase family 1" evidence="2">
    <location>
        <begin position="144"/>
        <end position="306"/>
    </location>
</feature>
<dbReference type="SUPFAM" id="SSF53474">
    <property type="entry name" value="alpha/beta-Hydrolases"/>
    <property type="match status" value="1"/>
</dbReference>
<evidence type="ECO:0000256" key="1">
    <source>
        <dbReference type="ARBA" id="ARBA00022679"/>
    </source>
</evidence>
<keyword evidence="1" id="KW-0808">Transferase</keyword>
<evidence type="ECO:0000259" key="2">
    <source>
        <dbReference type="Pfam" id="PF00534"/>
    </source>
</evidence>
<dbReference type="InterPro" id="IPR001296">
    <property type="entry name" value="Glyco_trans_1"/>
</dbReference>
<dbReference type="Gene3D" id="3.40.50.2000">
    <property type="entry name" value="Glycogen Phosphorylase B"/>
    <property type="match status" value="2"/>
</dbReference>
<dbReference type="Gene3D" id="3.40.50.1820">
    <property type="entry name" value="alpha/beta hydrolase"/>
    <property type="match status" value="1"/>
</dbReference>
<dbReference type="OrthoDB" id="8957634at2"/>
<dbReference type="GO" id="GO:0016787">
    <property type="term" value="F:hydrolase activity"/>
    <property type="evidence" value="ECO:0007669"/>
    <property type="project" value="UniProtKB-KW"/>
</dbReference>
<name>A0A3R9E2S2_9PSEU</name>
<feature type="domain" description="AB hydrolase-1" evidence="3">
    <location>
        <begin position="363"/>
        <end position="473"/>
    </location>
</feature>
<reference evidence="4 5" key="1">
    <citation type="submission" date="2018-12" db="EMBL/GenBank/DDBJ databases">
        <title>Amycolatopsis eburnea sp. nov. actinomycete associate with arbuscular mycorrhiza fungal spore.</title>
        <authorList>
            <person name="Lumyong S."/>
            <person name="Chaiya L."/>
        </authorList>
    </citation>
    <scope>NUCLEOTIDE SEQUENCE [LARGE SCALE GENOMIC DNA]</scope>
    <source>
        <strain evidence="4 5">GLM-1</strain>
    </source>
</reference>
<evidence type="ECO:0000313" key="4">
    <source>
        <dbReference type="EMBL" id="RSD16416.1"/>
    </source>
</evidence>
<protein>
    <submittedName>
        <fullName evidence="4">Alpha/beta fold hydrolase</fullName>
    </submittedName>
</protein>
<sequence length="634" mass="67987">MKLLALLHSPAASGGDTTTRRIAEHLSASGHPVRLEPHEGAVTAAAEDGDVLAMVGTHALLSGSTFLEIGLPYVLVLGGTDLNEYALEPVFHQVMTQAVERAAGLVAFNDDFVRRSRELWPQVADKVRYIPQGVRTTPSDYSLRRALGVGADAKLLLLPAGLRPVKDPLFAIDCVKRLHEEDERVRLVIAGVSYDEDYEAMVRRRCGDSPAVRYVGALARDDLHAAMREATAVLNTSTSECSPNSLLEAMDVGCPVVVRDIPGNTCLVEDGVTGLVFADRDGFHAQVRRLLDDDVLARRLRRHGQEHVRRTHGMRAERAAYAAVFRDLLDDLPPDVPVPSRDRVVRANGVDLCVQTFGDPADPAILLVAGSGASMLAWDAGFCELLADEGRYVIRYDHRDTGRSVSYPPGEPPYELQDLAADAIGVLDALGVERAHVVGISLGGMIAQVAALAEPARIASLTLVATSPGESADGPGLPPPSLRVLRALADVEPPDWTDRDSVVEHLVAAARPLAGPSRDFDEHAHRRVAARVFARAGGTLESAGNHAYLDHGAPWRPRLGRITAPTLVVHGADDPIHPVAHAHALAAAIPGAALRILERAGHELSEVDWPELVPALVRHTSGPEGRLSRATTPL</sequence>